<dbReference type="GO" id="GO:0061665">
    <property type="term" value="F:SUMO ligase activity"/>
    <property type="evidence" value="ECO:0007669"/>
    <property type="project" value="TreeGrafter"/>
</dbReference>
<keyword evidence="6 10" id="KW-0863">Zinc-finger</keyword>
<evidence type="ECO:0000259" key="14">
    <source>
        <dbReference type="PROSITE" id="PS51466"/>
    </source>
</evidence>
<evidence type="ECO:0000256" key="3">
    <source>
        <dbReference type="ARBA" id="ARBA00005383"/>
    </source>
</evidence>
<dbReference type="GO" id="GO:0005634">
    <property type="term" value="C:nucleus"/>
    <property type="evidence" value="ECO:0007669"/>
    <property type="project" value="UniProtKB-SubCell"/>
</dbReference>
<feature type="region of interest" description="Disordered" evidence="11">
    <location>
        <begin position="363"/>
        <end position="532"/>
    </location>
</feature>
<proteinExistence type="inferred from homology"/>
<keyword evidence="16" id="KW-1185">Reference proteome</keyword>
<dbReference type="VEuPathDB" id="FungiDB:AB675_9709"/>
<comment type="caution">
    <text evidence="15">The sequence shown here is derived from an EMBL/GenBank/DDBJ whole genome shotgun (WGS) entry which is preliminary data.</text>
</comment>
<organism evidence="15 16">
    <name type="scientific">Cyphellophora attinorum</name>
    <dbReference type="NCBI Taxonomy" id="1664694"/>
    <lineage>
        <taxon>Eukaryota</taxon>
        <taxon>Fungi</taxon>
        <taxon>Dikarya</taxon>
        <taxon>Ascomycota</taxon>
        <taxon>Pezizomycotina</taxon>
        <taxon>Eurotiomycetes</taxon>
        <taxon>Chaetothyriomycetidae</taxon>
        <taxon>Chaetothyriales</taxon>
        <taxon>Cyphellophoraceae</taxon>
        <taxon>Cyphellophora</taxon>
    </lineage>
</organism>
<dbReference type="InterPro" id="IPR013083">
    <property type="entry name" value="Znf_RING/FYVE/PHD"/>
</dbReference>
<dbReference type="InterPro" id="IPR038654">
    <property type="entry name" value="PINIT_sf"/>
</dbReference>
<sequence>MASNGYSTQAQDQGKSIIAKIKSLTVNELKNLLKVLGIAVSGVKTQLQLRAIAHIEQAQNSGRMEILDMARKELGLNSYTPAPSYPSPYSNATPAQSASPQFTSPANRYGAQIGGYGSAKASPYQVSGTVRFGNSPFYQILRPLSQQQELKARETTRDAARVSVVLPQDVADQIQKNTRYRVMVELKCNGEDVKANLRGLKNKPGSTRPADITHLLRKKQPGYRNEVEMVYALTNKEKSIQKFWMVVNYVEKKQVDDLVRDLKHGKALTKDQVIREMKKEAADPDIEVSSRSVTLKCPITYARMKTPCRGVGCKHNQCFDAASYLQLQEQAPTWTCPHCNKSVPWEQLVVDQYILDILTSTSSDTDQVTVEPDGRWHMDDTTPAPVNRKRKANATPDSDDDDDIIELDADPPVVNGASLGSPQTLTPRSIQTPPVNGRESSAATSHRSASTGKRPRHNEVIDLTLSDEDEDQDARPPVKSRPSLPNVFSTTSTSNLNPNTPAYRTRPPDLPSLSPTSSVSPHLQHQQPSNAHAYSHRYQFQLPPFDAIHRFNPDSSFGNASSLNGSGSGYGPSPLGGSSGNVSSSGGTGAGQPNGAF</sequence>
<dbReference type="SMART" id="SM00513">
    <property type="entry name" value="SAP"/>
    <property type="match status" value="1"/>
</dbReference>
<dbReference type="InterPro" id="IPR036361">
    <property type="entry name" value="SAP_dom_sf"/>
</dbReference>
<dbReference type="GO" id="GO:0000785">
    <property type="term" value="C:chromatin"/>
    <property type="evidence" value="ECO:0007669"/>
    <property type="project" value="TreeGrafter"/>
</dbReference>
<comment type="similarity">
    <text evidence="3">Belongs to the PIAS family.</text>
</comment>
<keyword evidence="15" id="KW-0436">Ligase</keyword>
<feature type="domain" description="SP-RING-type" evidence="13">
    <location>
        <begin position="282"/>
        <end position="363"/>
    </location>
</feature>
<feature type="domain" description="SAP" evidence="12">
    <location>
        <begin position="21"/>
        <end position="55"/>
    </location>
</feature>
<name>A0A0N0NPD5_9EURO</name>
<dbReference type="GO" id="GO:0016874">
    <property type="term" value="F:ligase activity"/>
    <property type="evidence" value="ECO:0007669"/>
    <property type="project" value="UniProtKB-KW"/>
</dbReference>
<gene>
    <name evidence="15" type="ORF">AB675_9709</name>
</gene>
<evidence type="ECO:0000256" key="7">
    <source>
        <dbReference type="ARBA" id="ARBA00022786"/>
    </source>
</evidence>
<evidence type="ECO:0000256" key="2">
    <source>
        <dbReference type="ARBA" id="ARBA00004718"/>
    </source>
</evidence>
<evidence type="ECO:0000256" key="9">
    <source>
        <dbReference type="ARBA" id="ARBA00023242"/>
    </source>
</evidence>
<evidence type="ECO:0000313" key="16">
    <source>
        <dbReference type="Proteomes" id="UP000038010"/>
    </source>
</evidence>
<feature type="region of interest" description="Disordered" evidence="11">
    <location>
        <begin position="85"/>
        <end position="104"/>
    </location>
</feature>
<feature type="compositionally biased region" description="Low complexity" evidence="11">
    <location>
        <begin position="440"/>
        <end position="451"/>
    </location>
</feature>
<evidence type="ECO:0000256" key="11">
    <source>
        <dbReference type="SAM" id="MobiDB-lite"/>
    </source>
</evidence>
<evidence type="ECO:0000256" key="8">
    <source>
        <dbReference type="ARBA" id="ARBA00022833"/>
    </source>
</evidence>
<evidence type="ECO:0000313" key="15">
    <source>
        <dbReference type="EMBL" id="KPI42598.1"/>
    </source>
</evidence>
<dbReference type="PROSITE" id="PS50800">
    <property type="entry name" value="SAP"/>
    <property type="match status" value="1"/>
</dbReference>
<evidence type="ECO:0000256" key="4">
    <source>
        <dbReference type="ARBA" id="ARBA00022679"/>
    </source>
</evidence>
<evidence type="ECO:0000256" key="10">
    <source>
        <dbReference type="PROSITE-ProRule" id="PRU00452"/>
    </source>
</evidence>
<keyword evidence="4" id="KW-0808">Transferase</keyword>
<dbReference type="PANTHER" id="PTHR10782:SF4">
    <property type="entry name" value="TONALLI, ISOFORM E"/>
    <property type="match status" value="1"/>
</dbReference>
<dbReference type="InterPro" id="IPR023321">
    <property type="entry name" value="PINIT"/>
</dbReference>
<dbReference type="GO" id="GO:0016925">
    <property type="term" value="P:protein sumoylation"/>
    <property type="evidence" value="ECO:0007669"/>
    <property type="project" value="UniProtKB-UniPathway"/>
</dbReference>
<protein>
    <submittedName>
        <fullName evidence="15">E3 SUMO-protein ligase pli1</fullName>
    </submittedName>
</protein>
<dbReference type="PROSITE" id="PS51044">
    <property type="entry name" value="ZF_SP_RING"/>
    <property type="match status" value="1"/>
</dbReference>
<dbReference type="STRING" id="1664694.A0A0N0NPD5"/>
<dbReference type="PROSITE" id="PS51466">
    <property type="entry name" value="PINIT"/>
    <property type="match status" value="1"/>
</dbReference>
<feature type="compositionally biased region" description="Polar residues" evidence="11">
    <location>
        <begin position="418"/>
        <end position="434"/>
    </location>
</feature>
<dbReference type="UniPathway" id="UPA00886"/>
<dbReference type="Pfam" id="PF14324">
    <property type="entry name" value="PINIT"/>
    <property type="match status" value="1"/>
</dbReference>
<dbReference type="EMBL" id="LFJN01000007">
    <property type="protein sequence ID" value="KPI42598.1"/>
    <property type="molecule type" value="Genomic_DNA"/>
</dbReference>
<feature type="compositionally biased region" description="Low complexity" evidence="11">
    <location>
        <begin position="489"/>
        <end position="501"/>
    </location>
</feature>
<keyword evidence="8" id="KW-0862">Zinc</keyword>
<keyword evidence="5" id="KW-0479">Metal-binding</keyword>
<evidence type="ECO:0000259" key="13">
    <source>
        <dbReference type="PROSITE" id="PS51044"/>
    </source>
</evidence>
<evidence type="ECO:0000256" key="6">
    <source>
        <dbReference type="ARBA" id="ARBA00022771"/>
    </source>
</evidence>
<dbReference type="OrthoDB" id="28127at2759"/>
<evidence type="ECO:0000256" key="5">
    <source>
        <dbReference type="ARBA" id="ARBA00022723"/>
    </source>
</evidence>
<dbReference type="SUPFAM" id="SSF57850">
    <property type="entry name" value="RING/U-box"/>
    <property type="match status" value="1"/>
</dbReference>
<dbReference type="Gene3D" id="3.30.40.10">
    <property type="entry name" value="Zinc/RING finger domain, C3HC4 (zinc finger)"/>
    <property type="match status" value="1"/>
</dbReference>
<feature type="domain" description="PINIT" evidence="14">
    <location>
        <begin position="118"/>
        <end position="253"/>
    </location>
</feature>
<dbReference type="Pfam" id="PF02891">
    <property type="entry name" value="zf-MIZ"/>
    <property type="match status" value="1"/>
</dbReference>
<dbReference type="Gene3D" id="2.60.120.780">
    <property type="entry name" value="PINIT domain"/>
    <property type="match status" value="2"/>
</dbReference>
<dbReference type="Proteomes" id="UP000038010">
    <property type="component" value="Unassembled WGS sequence"/>
</dbReference>
<accession>A0A0N0NPD5</accession>
<feature type="compositionally biased region" description="Low complexity" evidence="11">
    <location>
        <begin position="85"/>
        <end position="95"/>
    </location>
</feature>
<keyword evidence="9" id="KW-0539">Nucleus</keyword>
<dbReference type="GO" id="GO:0008270">
    <property type="term" value="F:zinc ion binding"/>
    <property type="evidence" value="ECO:0007669"/>
    <property type="project" value="UniProtKB-KW"/>
</dbReference>
<evidence type="ECO:0000256" key="1">
    <source>
        <dbReference type="ARBA" id="ARBA00004123"/>
    </source>
</evidence>
<keyword evidence="7" id="KW-0833">Ubl conjugation pathway</keyword>
<feature type="region of interest" description="Disordered" evidence="11">
    <location>
        <begin position="552"/>
        <end position="597"/>
    </location>
</feature>
<dbReference type="PANTHER" id="PTHR10782">
    <property type="entry name" value="ZINC FINGER MIZ DOMAIN-CONTAINING PROTEIN"/>
    <property type="match status" value="1"/>
</dbReference>
<feature type="compositionally biased region" description="Low complexity" evidence="11">
    <location>
        <begin position="555"/>
        <end position="585"/>
    </location>
</feature>
<dbReference type="GeneID" id="28742149"/>
<dbReference type="SUPFAM" id="SSF68906">
    <property type="entry name" value="SAP domain"/>
    <property type="match status" value="1"/>
</dbReference>
<dbReference type="InterPro" id="IPR004181">
    <property type="entry name" value="Znf_MIZ"/>
</dbReference>
<evidence type="ECO:0000259" key="12">
    <source>
        <dbReference type="PROSITE" id="PS50800"/>
    </source>
</evidence>
<feature type="compositionally biased region" description="Gly residues" evidence="11">
    <location>
        <begin position="586"/>
        <end position="597"/>
    </location>
</feature>
<comment type="pathway">
    <text evidence="2">Protein modification; protein sumoylation.</text>
</comment>
<comment type="subcellular location">
    <subcellularLocation>
        <location evidence="1">Nucleus</location>
    </subcellularLocation>
</comment>
<dbReference type="InterPro" id="IPR003034">
    <property type="entry name" value="SAP_dom"/>
</dbReference>
<dbReference type="Pfam" id="PF02037">
    <property type="entry name" value="SAP"/>
    <property type="match status" value="1"/>
</dbReference>
<dbReference type="AlphaFoldDB" id="A0A0N0NPD5"/>
<reference evidence="15 16" key="1">
    <citation type="submission" date="2015-06" db="EMBL/GenBank/DDBJ databases">
        <title>Draft genome of the ant-associated black yeast Phialophora attae CBS 131958.</title>
        <authorList>
            <person name="Moreno L.F."/>
            <person name="Stielow B.J."/>
            <person name="de Hoog S."/>
            <person name="Vicente V.A."/>
            <person name="Weiss V.A."/>
            <person name="de Vries M."/>
            <person name="Cruz L.M."/>
            <person name="Souza E.M."/>
        </authorList>
    </citation>
    <scope>NUCLEOTIDE SEQUENCE [LARGE SCALE GENOMIC DNA]</scope>
    <source>
        <strain evidence="15 16">CBS 131958</strain>
    </source>
</reference>
<dbReference type="RefSeq" id="XP_018002561.1">
    <property type="nucleotide sequence ID" value="XM_018150269.1"/>
</dbReference>
<feature type="compositionally biased region" description="Low complexity" evidence="11">
    <location>
        <begin position="511"/>
        <end position="523"/>
    </location>
</feature>
<dbReference type="Gene3D" id="1.10.720.30">
    <property type="entry name" value="SAP domain"/>
    <property type="match status" value="1"/>
</dbReference>
<feature type="compositionally biased region" description="Acidic residues" evidence="11">
    <location>
        <begin position="397"/>
        <end position="409"/>
    </location>
</feature>